<organism evidence="5 6">
    <name type="scientific">Mycolicibacterium fortuitum</name>
    <name type="common">Mycobacterium fortuitum</name>
    <dbReference type="NCBI Taxonomy" id="1766"/>
    <lineage>
        <taxon>Bacteria</taxon>
        <taxon>Bacillati</taxon>
        <taxon>Actinomycetota</taxon>
        <taxon>Actinomycetes</taxon>
        <taxon>Mycobacteriales</taxon>
        <taxon>Mycobacteriaceae</taxon>
        <taxon>Mycolicibacterium</taxon>
    </lineage>
</organism>
<dbReference type="GO" id="GO:0009307">
    <property type="term" value="P:DNA restriction-modification system"/>
    <property type="evidence" value="ECO:0007669"/>
    <property type="project" value="UniProtKB-KW"/>
</dbReference>
<dbReference type="CDD" id="cd17517">
    <property type="entry name" value="RMtype1_S_EcoKI_StySPI-TRD2-CR2_like"/>
    <property type="match status" value="1"/>
</dbReference>
<keyword evidence="5" id="KW-0540">Nuclease</keyword>
<dbReference type="RefSeq" id="WP_076208255.1">
    <property type="nucleotide sequence ID" value="NZ_MBER01000184.1"/>
</dbReference>
<protein>
    <submittedName>
        <fullName evidence="5">Restriction endonuclease</fullName>
    </submittedName>
</protein>
<reference evidence="5 6" key="1">
    <citation type="submission" date="2016-07" db="EMBL/GenBank/DDBJ databases">
        <authorList>
            <person name="Sutton G."/>
            <person name="Brinkac L."/>
            <person name="Sanka R."/>
            <person name="Adams M."/>
            <person name="Lau E."/>
            <person name="Kumar A."/>
            <person name="Macaden R."/>
        </authorList>
    </citation>
    <scope>NUCLEOTIDE SEQUENCE [LARGE SCALE GENOMIC DNA]</scope>
    <source>
        <strain evidence="5 6">GA-0871</strain>
    </source>
</reference>
<gene>
    <name evidence="5" type="ORF">A5742_15520</name>
</gene>
<evidence type="ECO:0000259" key="4">
    <source>
        <dbReference type="Pfam" id="PF01420"/>
    </source>
</evidence>
<evidence type="ECO:0000256" key="1">
    <source>
        <dbReference type="ARBA" id="ARBA00010923"/>
    </source>
</evidence>
<accession>A0ABD6QBX3</accession>
<comment type="caution">
    <text evidence="5">The sequence shown here is derived from an EMBL/GenBank/DDBJ whole genome shotgun (WGS) entry which is preliminary data.</text>
</comment>
<keyword evidence="5" id="KW-0255">Endonuclease</keyword>
<feature type="domain" description="Type I restriction modification DNA specificity" evidence="4">
    <location>
        <begin position="213"/>
        <end position="395"/>
    </location>
</feature>
<dbReference type="PANTHER" id="PTHR30408">
    <property type="entry name" value="TYPE-1 RESTRICTION ENZYME ECOKI SPECIFICITY PROTEIN"/>
    <property type="match status" value="1"/>
</dbReference>
<dbReference type="Pfam" id="PF01420">
    <property type="entry name" value="Methylase_S"/>
    <property type="match status" value="2"/>
</dbReference>
<keyword evidence="2" id="KW-0680">Restriction system</keyword>
<dbReference type="GO" id="GO:0004519">
    <property type="term" value="F:endonuclease activity"/>
    <property type="evidence" value="ECO:0007669"/>
    <property type="project" value="UniProtKB-KW"/>
</dbReference>
<dbReference type="PANTHER" id="PTHR30408:SF12">
    <property type="entry name" value="TYPE I RESTRICTION ENZYME MJAVIII SPECIFICITY SUBUNIT"/>
    <property type="match status" value="1"/>
</dbReference>
<dbReference type="GO" id="GO:0003677">
    <property type="term" value="F:DNA binding"/>
    <property type="evidence" value="ECO:0007669"/>
    <property type="project" value="UniProtKB-KW"/>
</dbReference>
<comment type="similarity">
    <text evidence="1">Belongs to the type-I restriction system S methylase family.</text>
</comment>
<dbReference type="AlphaFoldDB" id="A0ABD6QBX3"/>
<dbReference type="CDD" id="cd17253">
    <property type="entry name" value="RMtype1_S_Eco933I-TRD2-CR2_like"/>
    <property type="match status" value="1"/>
</dbReference>
<evidence type="ECO:0000313" key="5">
    <source>
        <dbReference type="EMBL" id="OMC32758.1"/>
    </source>
</evidence>
<dbReference type="SUPFAM" id="SSF116734">
    <property type="entry name" value="DNA methylase specificity domain"/>
    <property type="match status" value="2"/>
</dbReference>
<dbReference type="Gene3D" id="3.90.220.20">
    <property type="entry name" value="DNA methylase specificity domains"/>
    <property type="match status" value="2"/>
</dbReference>
<proteinExistence type="inferred from homology"/>
<name>A0ABD6QBX3_MYCFO</name>
<dbReference type="InterPro" id="IPR044946">
    <property type="entry name" value="Restrct_endonuc_typeI_TRD_sf"/>
</dbReference>
<keyword evidence="5" id="KW-0378">Hydrolase</keyword>
<dbReference type="Proteomes" id="UP000187001">
    <property type="component" value="Unassembled WGS sequence"/>
</dbReference>
<keyword evidence="3" id="KW-0238">DNA-binding</keyword>
<dbReference type="InterPro" id="IPR000055">
    <property type="entry name" value="Restrct_endonuc_typeI_TRD"/>
</dbReference>
<evidence type="ECO:0000256" key="2">
    <source>
        <dbReference type="ARBA" id="ARBA00022747"/>
    </source>
</evidence>
<dbReference type="InterPro" id="IPR052021">
    <property type="entry name" value="Type-I_RS_S_subunit"/>
</dbReference>
<evidence type="ECO:0000256" key="3">
    <source>
        <dbReference type="ARBA" id="ARBA00023125"/>
    </source>
</evidence>
<sequence>MSGTRWPTKSVDDLFVVGAGKTMSAAARAGENKVPFLRTSNVFWDEIDLREIDEMAIPDRELADKLVEPGDLLVCEGGEIGRAAIWEGGPAPMSFQNHLHRLRPRVDDVDPRFYVYFLQSAFTQLGIFEGAGNKTTIPNLSSGRLKALEVPHPPLAEQVAIADVLKHVQRSRRLNDRVVLTTQELKSAAMDQLFTRGLQGEAQHETDIGPIPEAWDLTEFGEVREFLQYGTSARCTVESEGYPVLRIPNIEPGRVNSAELKYCDLEPAQASKYLLQHGDLLFIRTNGVIDRLGSCAVYEGEPRPALFASYLIRARLMDLVLPKYVAYFYGSTRGTSLVGGRATPASDGKYNLNTGTIDALPLPLPPTTAEQQEIIDVLDALDRKINLHRRKGEVLDQLFMSLLHKLMTGEISIDDLDLSALPSIDGSAA</sequence>
<dbReference type="EMBL" id="MBER01000184">
    <property type="protein sequence ID" value="OMC32758.1"/>
    <property type="molecule type" value="Genomic_DNA"/>
</dbReference>
<evidence type="ECO:0000313" key="6">
    <source>
        <dbReference type="Proteomes" id="UP000187001"/>
    </source>
</evidence>
<feature type="domain" description="Type I restriction modification DNA specificity" evidence="4">
    <location>
        <begin position="6"/>
        <end position="170"/>
    </location>
</feature>